<evidence type="ECO:0000256" key="1">
    <source>
        <dbReference type="SAM" id="MobiDB-lite"/>
    </source>
</evidence>
<accession>U5N783</accession>
<keyword evidence="4" id="KW-1185">Reference proteome</keyword>
<protein>
    <submittedName>
        <fullName evidence="3">HD-GYP domain protein</fullName>
    </submittedName>
</protein>
<name>U5N783_9BURK</name>
<gene>
    <name evidence="3" type="ORF">Cenrod_1071</name>
</gene>
<dbReference type="SUPFAM" id="SSF109604">
    <property type="entry name" value="HD-domain/PDEase-like"/>
    <property type="match status" value="1"/>
</dbReference>
<dbReference type="PANTHER" id="PTHR43155">
    <property type="entry name" value="CYCLIC DI-GMP PHOSPHODIESTERASE PA4108-RELATED"/>
    <property type="match status" value="1"/>
</dbReference>
<dbReference type="InterPro" id="IPR006675">
    <property type="entry name" value="HDIG_dom"/>
</dbReference>
<proteinExistence type="predicted"/>
<dbReference type="AlphaFoldDB" id="U5N783"/>
<dbReference type="InterPro" id="IPR021812">
    <property type="entry name" value="DUF3391"/>
</dbReference>
<feature type="region of interest" description="Disordered" evidence="1">
    <location>
        <begin position="63"/>
        <end position="106"/>
    </location>
</feature>
<evidence type="ECO:0000259" key="2">
    <source>
        <dbReference type="PROSITE" id="PS51832"/>
    </source>
</evidence>
<reference evidence="3 4" key="1">
    <citation type="journal article" date="2013" name="Genome Biol.">
        <title>Genomic analysis reveals key aspects of prokaryotic symbiosis in the phototrophic consortium "Chlorochromatium aggregatum".</title>
        <authorList>
            <person name="Liu Z."/>
            <person name="Muller J."/>
            <person name="Li T."/>
            <person name="Alvey R.M."/>
            <person name="Vogl K."/>
            <person name="Frigaard N.U."/>
            <person name="Rockwell N.C."/>
            <person name="Boyd E.S."/>
            <person name="Tomsho L.P."/>
            <person name="Schuster S.C."/>
            <person name="Henke P."/>
            <person name="Rohde M."/>
            <person name="Overmann J."/>
            <person name="Bryant D.A."/>
        </authorList>
    </citation>
    <scope>NUCLEOTIDE SEQUENCE [LARGE SCALE GENOMIC DNA]</scope>
    <source>
        <strain evidence="3">CR</strain>
    </source>
</reference>
<dbReference type="STRING" id="946483.Cenrod_1071"/>
<evidence type="ECO:0000313" key="4">
    <source>
        <dbReference type="Proteomes" id="UP000017184"/>
    </source>
</evidence>
<dbReference type="NCBIfam" id="TIGR00277">
    <property type="entry name" value="HDIG"/>
    <property type="match status" value="1"/>
</dbReference>
<dbReference type="CDD" id="cd00077">
    <property type="entry name" value="HDc"/>
    <property type="match status" value="1"/>
</dbReference>
<organism evidence="3 4">
    <name type="scientific">Candidatus Symbiobacter mobilis CR</name>
    <dbReference type="NCBI Taxonomy" id="946483"/>
    <lineage>
        <taxon>Bacteria</taxon>
        <taxon>Pseudomonadati</taxon>
        <taxon>Pseudomonadota</taxon>
        <taxon>Betaproteobacteria</taxon>
        <taxon>Burkholderiales</taxon>
        <taxon>Comamonadaceae</taxon>
    </lineage>
</organism>
<dbReference type="SMART" id="SM00471">
    <property type="entry name" value="HDc"/>
    <property type="match status" value="1"/>
</dbReference>
<dbReference type="InterPro" id="IPR003607">
    <property type="entry name" value="HD/PDEase_dom"/>
</dbReference>
<dbReference type="OrthoDB" id="9764808at2"/>
<dbReference type="Pfam" id="PF11871">
    <property type="entry name" value="DUF3391"/>
    <property type="match status" value="1"/>
</dbReference>
<dbReference type="PANTHER" id="PTHR43155:SF2">
    <property type="entry name" value="CYCLIC DI-GMP PHOSPHODIESTERASE PA4108"/>
    <property type="match status" value="1"/>
</dbReference>
<dbReference type="InterPro" id="IPR037522">
    <property type="entry name" value="HD_GYP_dom"/>
</dbReference>
<dbReference type="Gene3D" id="1.10.3210.10">
    <property type="entry name" value="Hypothetical protein af1432"/>
    <property type="match status" value="1"/>
</dbReference>
<sequence>MASSASELSEDTQPHYLTAEELRIGVFVILDIAWFRHSFPLSSFKIQTREQLRELKALGLQRYRFDPQRTDPPAETPLPPASAAEASSPHSTRHATGTPEQPQRPPAVRQYLQSVDQVELAFSKTVGVLKNLQRSMRTQPRQTVEETRALVVEMTDTFLQIPNVTLHVLGEKVGGEDVYFHSLNVTILAMMVARELRFSPEDVRELGVGAMLHDVGFVDIPDRVAKKSPNDATTAERHLQQTHVALGVDFARNVGLSELASSVVAQHHEFVDGSGYPLGLDGARMTPAAKLVSLVNHYDKLCNPVDATIGMTPHEALSHLFVQYRKKFDAQILHTLIRSLGVHPPGSLLLLSNHAVGVVTSVNPQKPLRPWVMLYSEYVPRDEAPVLNLETETSINIVKSIHPQHLPPNICSYLNPRRRMALFFGADAAGEASADH</sequence>
<dbReference type="eggNOG" id="COG2206">
    <property type="taxonomic scope" value="Bacteria"/>
</dbReference>
<dbReference type="EMBL" id="CP004885">
    <property type="protein sequence ID" value="AGX87165.1"/>
    <property type="molecule type" value="Genomic_DNA"/>
</dbReference>
<dbReference type="Pfam" id="PF13487">
    <property type="entry name" value="HD_5"/>
    <property type="match status" value="1"/>
</dbReference>
<feature type="compositionally biased region" description="Low complexity" evidence="1">
    <location>
        <begin position="81"/>
        <end position="90"/>
    </location>
</feature>
<dbReference type="PROSITE" id="PS51832">
    <property type="entry name" value="HD_GYP"/>
    <property type="match status" value="1"/>
</dbReference>
<dbReference type="Proteomes" id="UP000017184">
    <property type="component" value="Chromosome"/>
</dbReference>
<dbReference type="KEGG" id="cbx:Cenrod_1071"/>
<feature type="domain" description="HD-GYP" evidence="2">
    <location>
        <begin position="156"/>
        <end position="352"/>
    </location>
</feature>
<evidence type="ECO:0000313" key="3">
    <source>
        <dbReference type="EMBL" id="AGX87165.1"/>
    </source>
</evidence>
<dbReference type="RefSeq" id="WP_022771983.1">
    <property type="nucleotide sequence ID" value="NC_022576.1"/>
</dbReference>
<dbReference type="HOGENOM" id="CLU_000445_92_1_4"/>
<dbReference type="GO" id="GO:0008081">
    <property type="term" value="F:phosphoric diester hydrolase activity"/>
    <property type="evidence" value="ECO:0007669"/>
    <property type="project" value="UniProtKB-ARBA"/>
</dbReference>